<dbReference type="InterPro" id="IPR032413">
    <property type="entry name" value="Arm_3"/>
</dbReference>
<sequence length="519" mass="58469">MAEEHSQMYKNVGKAEQETSRRRRTETTIQLRREKRGNELNKRRNIDETAEYESEVSDYEKDKNQIQYSFAEARKILTENPSIDDLRNVFTFLRKQLSRPKNVPLDEIVQEGLVQALVQGLNVDDTKVQYESAWALTNVVSGESHHTQAAVNCGATQGLIKTAYIEDDALAEQCFWGVANIIGDCAQLRDHAIECGFLDVFTHYVTKKLSTIKISFVRTLAWVCTNLCRHKQPQISIKHVALILPFIKKFLEFNDPATQQDSCWALSYLSDSNDENLDLIAKADILPVVRNLLGSKIPEMLGPAVRVFGNFTSGNDSHTQSVIALGILPRDIPGIFQSASQKVVKEVLWLLSNVLAGTPAQIQAVIEARLVPHILQYLRRGDFRVQTEAAWGISNLCHSGTREQVYFLATLQPFQYLVPLLNIRHVDFITHILSIIKSVLGAVAALNPEHLDEYKQSFEEAGGIDAVEELQNHENAAIYELCFEIIQTYFSDDDEENVLPGAPPKGDAETEINKPVFNF</sequence>
<dbReference type="InterPro" id="IPR002652">
    <property type="entry name" value="Importin-a_IBB"/>
</dbReference>
<protein>
    <recommendedName>
        <fullName evidence="5">Importin subunit alpha</fullName>
    </recommendedName>
</protein>
<dbReference type="Proteomes" id="UP000887577">
    <property type="component" value="Unplaced"/>
</dbReference>
<dbReference type="Pfam" id="PF00514">
    <property type="entry name" value="Arm"/>
    <property type="match status" value="2"/>
</dbReference>
<dbReference type="PANTHER" id="PTHR23316">
    <property type="entry name" value="IMPORTIN ALPHA"/>
    <property type="match status" value="1"/>
</dbReference>
<feature type="region of interest" description="Disordered" evidence="6">
    <location>
        <begin position="1"/>
        <end position="45"/>
    </location>
</feature>
<dbReference type="GO" id="GO:0061608">
    <property type="term" value="F:nuclear import signal receptor activity"/>
    <property type="evidence" value="ECO:0007669"/>
    <property type="project" value="InterPro"/>
</dbReference>
<accession>A0A914YT35</accession>
<dbReference type="PIRSF" id="PIRSF005673">
    <property type="entry name" value="Importin_alpha"/>
    <property type="match status" value="1"/>
</dbReference>
<feature type="domain" description="IBB" evidence="7">
    <location>
        <begin position="1"/>
        <end position="53"/>
    </location>
</feature>
<keyword evidence="8" id="KW-1185">Reference proteome</keyword>
<dbReference type="SMART" id="SM00185">
    <property type="entry name" value="ARM"/>
    <property type="match status" value="7"/>
</dbReference>
<dbReference type="SUPFAM" id="SSF48371">
    <property type="entry name" value="ARM repeat"/>
    <property type="match status" value="1"/>
</dbReference>
<evidence type="ECO:0000259" key="7">
    <source>
        <dbReference type="PROSITE" id="PS51214"/>
    </source>
</evidence>
<dbReference type="InterPro" id="IPR016024">
    <property type="entry name" value="ARM-type_fold"/>
</dbReference>
<dbReference type="Pfam" id="PF16186">
    <property type="entry name" value="Arm_3"/>
    <property type="match status" value="1"/>
</dbReference>
<reference evidence="9" key="1">
    <citation type="submission" date="2022-11" db="UniProtKB">
        <authorList>
            <consortium name="WormBaseParasite"/>
        </authorList>
    </citation>
    <scope>IDENTIFICATION</scope>
</reference>
<evidence type="ECO:0000256" key="2">
    <source>
        <dbReference type="ARBA" id="ARBA00022448"/>
    </source>
</evidence>
<dbReference type="WBParaSite" id="PSU_v2.g316.t1">
    <property type="protein sequence ID" value="PSU_v2.g316.t1"/>
    <property type="gene ID" value="PSU_v2.g316"/>
</dbReference>
<name>A0A914YT35_9BILA</name>
<dbReference type="InterPro" id="IPR000225">
    <property type="entry name" value="Armadillo"/>
</dbReference>
<evidence type="ECO:0000256" key="1">
    <source>
        <dbReference type="ARBA" id="ARBA00010394"/>
    </source>
</evidence>
<dbReference type="GO" id="GO:0005737">
    <property type="term" value="C:cytoplasm"/>
    <property type="evidence" value="ECO:0007669"/>
    <property type="project" value="InterPro"/>
</dbReference>
<evidence type="ECO:0000313" key="8">
    <source>
        <dbReference type="Proteomes" id="UP000887577"/>
    </source>
</evidence>
<evidence type="ECO:0000256" key="6">
    <source>
        <dbReference type="SAM" id="MobiDB-lite"/>
    </source>
</evidence>
<evidence type="ECO:0000256" key="4">
    <source>
        <dbReference type="ARBA" id="ARBA00022927"/>
    </source>
</evidence>
<dbReference type="InterPro" id="IPR011989">
    <property type="entry name" value="ARM-like"/>
</dbReference>
<feature type="compositionally biased region" description="Basic and acidic residues" evidence="6">
    <location>
        <begin position="1"/>
        <end position="20"/>
    </location>
</feature>
<evidence type="ECO:0000256" key="3">
    <source>
        <dbReference type="ARBA" id="ARBA00022737"/>
    </source>
</evidence>
<proteinExistence type="inferred from homology"/>
<keyword evidence="4 5" id="KW-0653">Protein transport</keyword>
<dbReference type="InterPro" id="IPR024931">
    <property type="entry name" value="Importin_alpha"/>
</dbReference>
<keyword evidence="3" id="KW-0677">Repeat</keyword>
<feature type="compositionally biased region" description="Basic and acidic residues" evidence="6">
    <location>
        <begin position="36"/>
        <end position="45"/>
    </location>
</feature>
<comment type="similarity">
    <text evidence="1 5">Belongs to the importin alpha family.</text>
</comment>
<dbReference type="Gene3D" id="1.20.5.690">
    <property type="entry name" value="Importin-alpha, importin-beta-binding domain"/>
    <property type="match status" value="1"/>
</dbReference>
<dbReference type="Pfam" id="PF01749">
    <property type="entry name" value="IBB"/>
    <property type="match status" value="1"/>
</dbReference>
<organism evidence="8 9">
    <name type="scientific">Panagrolaimus superbus</name>
    <dbReference type="NCBI Taxonomy" id="310955"/>
    <lineage>
        <taxon>Eukaryota</taxon>
        <taxon>Metazoa</taxon>
        <taxon>Ecdysozoa</taxon>
        <taxon>Nematoda</taxon>
        <taxon>Chromadorea</taxon>
        <taxon>Rhabditida</taxon>
        <taxon>Tylenchina</taxon>
        <taxon>Panagrolaimomorpha</taxon>
        <taxon>Panagrolaimoidea</taxon>
        <taxon>Panagrolaimidae</taxon>
        <taxon>Panagrolaimus</taxon>
    </lineage>
</organism>
<keyword evidence="2 5" id="KW-0813">Transport</keyword>
<dbReference type="InterPro" id="IPR036975">
    <property type="entry name" value="Importin-a_IBB_sf"/>
</dbReference>
<evidence type="ECO:0000313" key="9">
    <source>
        <dbReference type="WBParaSite" id="PSU_v2.g316.t1"/>
    </source>
</evidence>
<evidence type="ECO:0000256" key="5">
    <source>
        <dbReference type="PIRNR" id="PIRNR005673"/>
    </source>
</evidence>
<dbReference type="GO" id="GO:0006606">
    <property type="term" value="P:protein import into nucleus"/>
    <property type="evidence" value="ECO:0007669"/>
    <property type="project" value="InterPro"/>
</dbReference>
<dbReference type="AlphaFoldDB" id="A0A914YT35"/>
<dbReference type="Gene3D" id="1.25.10.10">
    <property type="entry name" value="Leucine-rich Repeat Variant"/>
    <property type="match status" value="1"/>
</dbReference>
<dbReference type="PROSITE" id="PS51214">
    <property type="entry name" value="IBB"/>
    <property type="match status" value="1"/>
</dbReference>